<gene>
    <name evidence="2" type="ORF">A3G31_09740</name>
</gene>
<reference evidence="2 3" key="1">
    <citation type="journal article" date="2016" name="Nat. Commun.">
        <title>Thousands of microbial genomes shed light on interconnected biogeochemical processes in an aquifer system.</title>
        <authorList>
            <person name="Anantharaman K."/>
            <person name="Brown C.T."/>
            <person name="Hug L.A."/>
            <person name="Sharon I."/>
            <person name="Castelle C.J."/>
            <person name="Probst A.J."/>
            <person name="Thomas B.C."/>
            <person name="Singh A."/>
            <person name="Wilkins M.J."/>
            <person name="Karaoz U."/>
            <person name="Brodie E.L."/>
            <person name="Williams K.H."/>
            <person name="Hubbard S.S."/>
            <person name="Banfield J.F."/>
        </authorList>
    </citation>
    <scope>NUCLEOTIDE SEQUENCE [LARGE SCALE GENOMIC DNA]</scope>
</reference>
<evidence type="ECO:0000256" key="1">
    <source>
        <dbReference type="SAM" id="MobiDB-lite"/>
    </source>
</evidence>
<name>A0A1F7SDS0_9BACT</name>
<dbReference type="GO" id="GO:0005829">
    <property type="term" value="C:cytosol"/>
    <property type="evidence" value="ECO:0007669"/>
    <property type="project" value="TreeGrafter"/>
</dbReference>
<dbReference type="AlphaFoldDB" id="A0A1F7SDS0"/>
<dbReference type="EMBL" id="MGDI01000035">
    <property type="protein sequence ID" value="OGL51929.1"/>
    <property type="molecule type" value="Genomic_DNA"/>
</dbReference>
<feature type="region of interest" description="Disordered" evidence="1">
    <location>
        <begin position="44"/>
        <end position="66"/>
    </location>
</feature>
<dbReference type="GO" id="GO:0004803">
    <property type="term" value="F:transposase activity"/>
    <property type="evidence" value="ECO:0007669"/>
    <property type="project" value="TreeGrafter"/>
</dbReference>
<protein>
    <recommendedName>
        <fullName evidence="4">Integrase catalytic domain-containing protein</fullName>
    </recommendedName>
</protein>
<evidence type="ECO:0000313" key="2">
    <source>
        <dbReference type="EMBL" id="OGL51929.1"/>
    </source>
</evidence>
<dbReference type="PANTHER" id="PTHR10948:SF23">
    <property type="entry name" value="TRANSPOSASE INSI FOR INSERTION SEQUENCE ELEMENT IS30A-RELATED"/>
    <property type="match status" value="1"/>
</dbReference>
<dbReference type="PANTHER" id="PTHR10948">
    <property type="entry name" value="TRANSPOSASE"/>
    <property type="match status" value="1"/>
</dbReference>
<dbReference type="Proteomes" id="UP000178082">
    <property type="component" value="Unassembled WGS sequence"/>
</dbReference>
<accession>A0A1F7SDS0</accession>
<evidence type="ECO:0000313" key="3">
    <source>
        <dbReference type="Proteomes" id="UP000178082"/>
    </source>
</evidence>
<evidence type="ECO:0008006" key="4">
    <source>
        <dbReference type="Google" id="ProtNLM"/>
    </source>
</evidence>
<sequence length="66" mass="7424">MAALNSLTERKSHLLMLTKLDRKGAIETKDAVVRRLEVFPSKGRRTLTMDNGTENAQHQEITSSLD</sequence>
<dbReference type="GO" id="GO:0032196">
    <property type="term" value="P:transposition"/>
    <property type="evidence" value="ECO:0007669"/>
    <property type="project" value="TreeGrafter"/>
</dbReference>
<organism evidence="2 3">
    <name type="scientific">Candidatus Schekmanbacteria bacterium RIFCSPLOWO2_12_FULL_38_15</name>
    <dbReference type="NCBI Taxonomy" id="1817883"/>
    <lineage>
        <taxon>Bacteria</taxon>
        <taxon>Candidatus Schekmaniibacteriota</taxon>
    </lineage>
</organism>
<comment type="caution">
    <text evidence="2">The sequence shown here is derived from an EMBL/GenBank/DDBJ whole genome shotgun (WGS) entry which is preliminary data.</text>
</comment>
<dbReference type="InterPro" id="IPR051917">
    <property type="entry name" value="Transposase-Integrase"/>
</dbReference>
<proteinExistence type="predicted"/>
<feature type="compositionally biased region" description="Polar residues" evidence="1">
    <location>
        <begin position="48"/>
        <end position="66"/>
    </location>
</feature>